<comment type="similarity">
    <text evidence="1">Belongs to the patatin family.</text>
</comment>
<gene>
    <name evidence="5" type="ordered locus">Spirs_0041</name>
</gene>
<keyword evidence="2 3" id="KW-0443">Lipid metabolism</keyword>
<feature type="short sequence motif" description="GXSXG" evidence="3">
    <location>
        <begin position="62"/>
        <end position="66"/>
    </location>
</feature>
<feature type="active site" description="Proton acceptor" evidence="3">
    <location>
        <position position="230"/>
    </location>
</feature>
<reference evidence="5 6" key="1">
    <citation type="journal article" date="2010" name="Stand. Genomic Sci.">
        <title>Complete genome sequence of Spirochaeta smaragdinae type strain (SEBR 4228).</title>
        <authorList>
            <person name="Mavromatis K."/>
            <person name="Yasawong M."/>
            <person name="Chertkov O."/>
            <person name="Lapidus A."/>
            <person name="Lucas S."/>
            <person name="Nolan M."/>
            <person name="Del Rio T.G."/>
            <person name="Tice H."/>
            <person name="Cheng J.F."/>
            <person name="Pitluck S."/>
            <person name="Liolios K."/>
            <person name="Ivanova N."/>
            <person name="Tapia R."/>
            <person name="Han C."/>
            <person name="Bruce D."/>
            <person name="Goodwin L."/>
            <person name="Pati A."/>
            <person name="Chen A."/>
            <person name="Palaniappan K."/>
            <person name="Land M."/>
            <person name="Hauser L."/>
            <person name="Chang Y.J."/>
            <person name="Jeffries C.D."/>
            <person name="Detter J.C."/>
            <person name="Rohde M."/>
            <person name="Brambilla E."/>
            <person name="Spring S."/>
            <person name="Goker M."/>
            <person name="Sikorski J."/>
            <person name="Woyke T."/>
            <person name="Bristow J."/>
            <person name="Eisen J.A."/>
            <person name="Markowitz V."/>
            <person name="Hugenholtz P."/>
            <person name="Klenk H.P."/>
            <person name="Kyrpides N.C."/>
        </authorList>
    </citation>
    <scope>NUCLEOTIDE SEQUENCE [LARGE SCALE GENOMIC DNA]</scope>
    <source>
        <strain evidence="6">DSM 11293 / JCM 15392 / SEBR 4228</strain>
    </source>
</reference>
<dbReference type="GO" id="GO:0016042">
    <property type="term" value="P:lipid catabolic process"/>
    <property type="evidence" value="ECO:0007669"/>
    <property type="project" value="UniProtKB-UniRule"/>
</dbReference>
<dbReference type="Pfam" id="PF01734">
    <property type="entry name" value="Patatin"/>
    <property type="match status" value="1"/>
</dbReference>
<evidence type="ECO:0000313" key="5">
    <source>
        <dbReference type="EMBL" id="ADK79201.1"/>
    </source>
</evidence>
<dbReference type="STRING" id="573413.Spirs_0041"/>
<dbReference type="SUPFAM" id="SSF52151">
    <property type="entry name" value="FabD/lysophospholipase-like"/>
    <property type="match status" value="1"/>
</dbReference>
<dbReference type="PANTHER" id="PTHR32176">
    <property type="entry name" value="XYLOSE ISOMERASE"/>
    <property type="match status" value="1"/>
</dbReference>
<organism evidence="5 6">
    <name type="scientific">Sediminispirochaeta smaragdinae (strain DSM 11293 / JCM 15392 / SEBR 4228)</name>
    <name type="common">Spirochaeta smaragdinae</name>
    <dbReference type="NCBI Taxonomy" id="573413"/>
    <lineage>
        <taxon>Bacteria</taxon>
        <taxon>Pseudomonadati</taxon>
        <taxon>Spirochaetota</taxon>
        <taxon>Spirochaetia</taxon>
        <taxon>Spirochaetales</taxon>
        <taxon>Spirochaetaceae</taxon>
        <taxon>Sediminispirochaeta</taxon>
    </lineage>
</organism>
<feature type="domain" description="PNPLA" evidence="4">
    <location>
        <begin position="21"/>
        <end position="243"/>
    </location>
</feature>
<keyword evidence="3" id="KW-0442">Lipid degradation</keyword>
<dbReference type="Proteomes" id="UP000002318">
    <property type="component" value="Chromosome"/>
</dbReference>
<sequence>MNHINSLWYSRLVPGRTIRILSVDGGGIRGYLAALILEEIEKKRTEIGRKKPFCRCFDMMAGTSTGSLISLGLAVPQSRKLPTDSPEESSKKTPLMPRLINILSTNAHPKYNAAEIARLYREKGTEIFPRYIFKQLNTVRQAFVEKYDAGNFDRVLEDIFGDLTLRDALGRVLITSYDTLSARPIIMKNLPGEENFYMKDAARGSSAAPSYFSPVEVTGLDSNAPFCLVDGGVFANNPAMCAYVEARRLFPLARKFFILSLGSGQLEQRLSYKQVKSWGYVEWVLPQNNVPLFGMMSTGQNKCVDYQLNHLPGVTYIRFNPLLNGCSEEMDDAGAKNMECLEAVAKRTIEGNRRLIDLIARFL</sequence>
<accession>E1R6R9</accession>
<dbReference type="EMBL" id="CP002116">
    <property type="protein sequence ID" value="ADK79201.1"/>
    <property type="molecule type" value="Genomic_DNA"/>
</dbReference>
<feature type="short sequence motif" description="DGA/G" evidence="3">
    <location>
        <begin position="230"/>
        <end position="232"/>
    </location>
</feature>
<dbReference type="OrthoDB" id="9807112at2"/>
<evidence type="ECO:0000256" key="3">
    <source>
        <dbReference type="PROSITE-ProRule" id="PRU01161"/>
    </source>
</evidence>
<dbReference type="GO" id="GO:0004620">
    <property type="term" value="F:phospholipase activity"/>
    <property type="evidence" value="ECO:0007669"/>
    <property type="project" value="TreeGrafter"/>
</dbReference>
<dbReference type="HOGENOM" id="CLU_000288_144_9_12"/>
<keyword evidence="6" id="KW-1185">Reference proteome</keyword>
<dbReference type="InterPro" id="IPR002641">
    <property type="entry name" value="PNPLA_dom"/>
</dbReference>
<feature type="short sequence motif" description="GXGXXG" evidence="3">
    <location>
        <begin position="25"/>
        <end position="30"/>
    </location>
</feature>
<dbReference type="GO" id="GO:0047372">
    <property type="term" value="F:monoacylglycerol lipase activity"/>
    <property type="evidence" value="ECO:0007669"/>
    <property type="project" value="TreeGrafter"/>
</dbReference>
<keyword evidence="3" id="KW-0378">Hydrolase</keyword>
<dbReference type="eggNOG" id="COG3621">
    <property type="taxonomic scope" value="Bacteria"/>
</dbReference>
<dbReference type="PROSITE" id="PS51635">
    <property type="entry name" value="PNPLA"/>
    <property type="match status" value="1"/>
</dbReference>
<dbReference type="RefSeq" id="WP_013252665.1">
    <property type="nucleotide sequence ID" value="NC_014364.1"/>
</dbReference>
<dbReference type="PANTHER" id="PTHR32176:SF92">
    <property type="entry name" value="XYLOSE ISOMERASE"/>
    <property type="match status" value="1"/>
</dbReference>
<evidence type="ECO:0000313" key="6">
    <source>
        <dbReference type="Proteomes" id="UP000002318"/>
    </source>
</evidence>
<proteinExistence type="inferred from homology"/>
<protein>
    <submittedName>
        <fullName evidence="5">Patatin</fullName>
    </submittedName>
</protein>
<feature type="active site" description="Nucleophile" evidence="3">
    <location>
        <position position="64"/>
    </location>
</feature>
<dbReference type="AlphaFoldDB" id="E1R6R9"/>
<evidence type="ECO:0000256" key="1">
    <source>
        <dbReference type="ARBA" id="ARBA00010240"/>
    </source>
</evidence>
<evidence type="ECO:0000256" key="2">
    <source>
        <dbReference type="ARBA" id="ARBA00023098"/>
    </source>
</evidence>
<dbReference type="InterPro" id="IPR016035">
    <property type="entry name" value="Acyl_Trfase/lysoPLipase"/>
</dbReference>
<dbReference type="Gene3D" id="3.40.1090.10">
    <property type="entry name" value="Cytosolic phospholipase A2 catalytic domain"/>
    <property type="match status" value="1"/>
</dbReference>
<dbReference type="KEGG" id="ssm:Spirs_0041"/>
<evidence type="ECO:0000259" key="4">
    <source>
        <dbReference type="PROSITE" id="PS51635"/>
    </source>
</evidence>
<name>E1R6R9_SEDSS</name>